<sequence length="889" mass="98047">MELGSKITKHTRPRPQSAKKVRSPAPLTTSASLRLLPPPSEIADEMPTTSSNVKLAIVQHILQREECIAELVETVRHHAVDSALLLSFLPLLRLCTLAVVEAIASWKRIARDRSYLWHGTNYLLKLRTDTDFMDTVLAESVLGLPTLCSNPFFTSVDLTAPQLRRIVCSDKPKDDMIACVARRVRFGEDGALPSPELATRVVHAMVHIVREELQVNPAPTPALVPLQIAPPERIPVATPKPSRKPLKSPVAEPYQPPEAHGRSELQRIFDLCNDVTAAAGHLQVQLQALDEATGAPPTVPPRSVVRRLPPPEPEPPSAAEMIEILQDDDFLHSLSGRLQTLRALVAQDDASETRGIAPTPEALLSSALAGSDCAAWNERIEPTPEPMHTPPAKRLRKKKLKANATSQQPRPATPKDITRASAAGIKSPVVKSPGAKSPVAKSSVTKSPVTKTAAPKPSTTKSYVKASALNVTTAAPTLPLATTVAVRRSLFEPIVPLLDTAAVLPEPTPASLHRRRSLDHRRWCLLQHHHSVAATVQRWWRGAHRRKRSNRQAALCHHRRQRAAVRTIEVFWRDSVDRWMRRHRAAAFIQMSWLAFADWRRQQQARRARMAEVMGGLVVQCIHRAIDRHVRTHAAATTISRWVLRCQRRPVPPLCAADESGNAALLCEAVADTAASSSPVILASNPVVHSAALEAAAACAPLVEPLSASCESPKPLVVEPSEPMVGVPPAQIRGPDTDATVFYLSEDFEPDPVPTRPSSPPSEATTASTPRLASASKSILSPRALLLTYFVEWMTNTLRRVQFRSIRTRANQRQVAGAMEQWQRQAVAQRRQRNAFVAWRDIARAEKAARAARRIEFAADAKAWKKLRTGLRHKKWTNAIEHGRELQRE</sequence>
<gene>
    <name evidence="2" type="ORF">ACHHYP_14421</name>
</gene>
<feature type="region of interest" description="Disordered" evidence="1">
    <location>
        <begin position="380"/>
        <end position="461"/>
    </location>
</feature>
<dbReference type="OrthoDB" id="70249at2759"/>
<dbReference type="Proteomes" id="UP000243579">
    <property type="component" value="Unassembled WGS sequence"/>
</dbReference>
<feature type="region of interest" description="Disordered" evidence="1">
    <location>
        <begin position="1"/>
        <end position="33"/>
    </location>
</feature>
<feature type="compositionally biased region" description="Low complexity" evidence="1">
    <location>
        <begin position="450"/>
        <end position="461"/>
    </location>
</feature>
<feature type="compositionally biased region" description="Low complexity" evidence="1">
    <location>
        <begin position="761"/>
        <end position="771"/>
    </location>
</feature>
<feature type="region of interest" description="Disordered" evidence="1">
    <location>
        <begin position="233"/>
        <end position="261"/>
    </location>
</feature>
<dbReference type="AlphaFoldDB" id="A0A1V9YD79"/>
<accession>A0A1V9YD79</accession>
<evidence type="ECO:0000256" key="1">
    <source>
        <dbReference type="SAM" id="MobiDB-lite"/>
    </source>
</evidence>
<name>A0A1V9YD79_ACHHY</name>
<feature type="compositionally biased region" description="Pro residues" evidence="1">
    <location>
        <begin position="751"/>
        <end position="760"/>
    </location>
</feature>
<proteinExistence type="predicted"/>
<protein>
    <submittedName>
        <fullName evidence="2">Uncharacterized protein</fullName>
    </submittedName>
</protein>
<feature type="region of interest" description="Disordered" evidence="1">
    <location>
        <begin position="747"/>
        <end position="773"/>
    </location>
</feature>
<evidence type="ECO:0000313" key="3">
    <source>
        <dbReference type="Proteomes" id="UP000243579"/>
    </source>
</evidence>
<feature type="compositionally biased region" description="Polar residues" evidence="1">
    <location>
        <begin position="440"/>
        <end position="449"/>
    </location>
</feature>
<comment type="caution">
    <text evidence="2">The sequence shown here is derived from an EMBL/GenBank/DDBJ whole genome shotgun (WGS) entry which is preliminary data.</text>
</comment>
<dbReference type="EMBL" id="JNBR01002127">
    <property type="protein sequence ID" value="OQR83671.1"/>
    <property type="molecule type" value="Genomic_DNA"/>
</dbReference>
<reference evidence="2 3" key="1">
    <citation type="journal article" date="2014" name="Genome Biol. Evol.">
        <title>The secreted proteins of Achlya hypogyna and Thraustotheca clavata identify the ancestral oomycete secretome and reveal gene acquisitions by horizontal gene transfer.</title>
        <authorList>
            <person name="Misner I."/>
            <person name="Blouin N."/>
            <person name="Leonard G."/>
            <person name="Richards T.A."/>
            <person name="Lane C.E."/>
        </authorList>
    </citation>
    <scope>NUCLEOTIDE SEQUENCE [LARGE SCALE GENOMIC DNA]</scope>
    <source>
        <strain evidence="2 3">ATCC 48635</strain>
    </source>
</reference>
<evidence type="ECO:0000313" key="2">
    <source>
        <dbReference type="EMBL" id="OQR83671.1"/>
    </source>
</evidence>
<organism evidence="2 3">
    <name type="scientific">Achlya hypogyna</name>
    <name type="common">Oomycete</name>
    <name type="synonym">Protoachlya hypogyna</name>
    <dbReference type="NCBI Taxonomy" id="1202772"/>
    <lineage>
        <taxon>Eukaryota</taxon>
        <taxon>Sar</taxon>
        <taxon>Stramenopiles</taxon>
        <taxon>Oomycota</taxon>
        <taxon>Saprolegniomycetes</taxon>
        <taxon>Saprolegniales</taxon>
        <taxon>Achlyaceae</taxon>
        <taxon>Achlya</taxon>
    </lineage>
</organism>
<feature type="region of interest" description="Disordered" evidence="1">
    <location>
        <begin position="292"/>
        <end position="317"/>
    </location>
</feature>
<keyword evidence="3" id="KW-1185">Reference proteome</keyword>
<feature type="compositionally biased region" description="Basic residues" evidence="1">
    <location>
        <begin position="391"/>
        <end position="401"/>
    </location>
</feature>
<feature type="compositionally biased region" description="Basic residues" evidence="1">
    <location>
        <begin position="7"/>
        <end position="22"/>
    </location>
</feature>